<evidence type="ECO:0000313" key="2">
    <source>
        <dbReference type="Proteomes" id="UP000828048"/>
    </source>
</evidence>
<keyword evidence="2" id="KW-1185">Reference proteome</keyword>
<comment type="caution">
    <text evidence="1">The sequence shown here is derived from an EMBL/GenBank/DDBJ whole genome shotgun (WGS) entry which is preliminary data.</text>
</comment>
<sequence>MPKPLVFFLLLSVSSIFSKTSDGSKAFASNCPSHVCGGVIISYPFWLTSNTTSNQYCGYPGFNLSCSNEENTIINLGGDSYYVKNISYTDNTLTLVDVAVTANPTCPRRLHNVTIQTLPLSYNRRDLNLSFYFNCNVSVWYPEALPNPIECLSSSVKDSFVFVNGTEPAWPLDHWYDFCEEKVVVTVMDSEIGANNSLIEGFGGAMNEGFVLDWRQAPSCGPCEASMGLCGFDYANEDFLCFCSDGSIRTNDTCKGAGGEIVRRRLRGPSLS</sequence>
<protein>
    <submittedName>
        <fullName evidence="1">Uncharacterized protein</fullName>
    </submittedName>
</protein>
<proteinExistence type="predicted"/>
<name>A0ACB7YWF1_9ERIC</name>
<reference evidence="1 2" key="1">
    <citation type="journal article" date="2021" name="Hortic Res">
        <title>High-quality reference genome and annotation aids understanding of berry development for evergreen blueberry (Vaccinium darrowii).</title>
        <authorList>
            <person name="Yu J."/>
            <person name="Hulse-Kemp A.M."/>
            <person name="Babiker E."/>
            <person name="Staton M."/>
        </authorList>
    </citation>
    <scope>NUCLEOTIDE SEQUENCE [LARGE SCALE GENOMIC DNA]</scope>
    <source>
        <strain evidence="2">cv. NJ 8807/NJ 8810</strain>
        <tissue evidence="1">Young leaf</tissue>
    </source>
</reference>
<gene>
    <name evidence="1" type="ORF">Vadar_016807</name>
</gene>
<organism evidence="1 2">
    <name type="scientific">Vaccinium darrowii</name>
    <dbReference type="NCBI Taxonomy" id="229202"/>
    <lineage>
        <taxon>Eukaryota</taxon>
        <taxon>Viridiplantae</taxon>
        <taxon>Streptophyta</taxon>
        <taxon>Embryophyta</taxon>
        <taxon>Tracheophyta</taxon>
        <taxon>Spermatophyta</taxon>
        <taxon>Magnoliopsida</taxon>
        <taxon>eudicotyledons</taxon>
        <taxon>Gunneridae</taxon>
        <taxon>Pentapetalae</taxon>
        <taxon>asterids</taxon>
        <taxon>Ericales</taxon>
        <taxon>Ericaceae</taxon>
        <taxon>Vaccinioideae</taxon>
        <taxon>Vaccinieae</taxon>
        <taxon>Vaccinium</taxon>
    </lineage>
</organism>
<dbReference type="Proteomes" id="UP000828048">
    <property type="component" value="Chromosome 3"/>
</dbReference>
<evidence type="ECO:0000313" key="1">
    <source>
        <dbReference type="EMBL" id="KAH7857817.1"/>
    </source>
</evidence>
<accession>A0ACB7YWF1</accession>
<dbReference type="EMBL" id="CM037153">
    <property type="protein sequence ID" value="KAH7857817.1"/>
    <property type="molecule type" value="Genomic_DNA"/>
</dbReference>